<accession>A0AA38UEN4</accession>
<dbReference type="EMBL" id="MU806430">
    <property type="protein sequence ID" value="KAJ3835262.1"/>
    <property type="molecule type" value="Genomic_DNA"/>
</dbReference>
<gene>
    <name evidence="1" type="ORF">F5878DRAFT_628456</name>
</gene>
<sequence length="451" mass="51343">MPTLPNELLYSIIDYIAYTPKLSRAVDLGLRSKSLFEHPSPELLTLSVANWSLRRACLPFLFANLDIIHDDDVEKVDKYLVLFSRFTKVLIIDVFLRKSDQVIFHILPQLTQLFHVELRNCWDRTNLLRTIIAHSTVISVLVHELPDVSMCDDDLSKVVLNSIHIASAITPEFEMYLARGMALNHLEFLRLDLLVTQFESKIFSGLKGIRVFESSKPTSFSWLAILSSTHPTLNELWLNRRQWFAHEAYPFLSPLFEESQRRGFENFFAIKQVGLRRATGQASQEWYVTGLSLKTTPPSTSLIEILMLVASAFPKLEIVTLNLELHVGMYEIGNLISALAHFSSLRVLYLDNVFKRLAFGSEDEKLMLPVQQAESTDSILRVRAESGLFLFVSCLAKQARALEHICIDDSGYEYDKSGDSTRLWTLQGWLHVLNGNRDVGGTLANTSQKYS</sequence>
<dbReference type="Proteomes" id="UP001163846">
    <property type="component" value="Unassembled WGS sequence"/>
</dbReference>
<organism evidence="1 2">
    <name type="scientific">Lentinula raphanica</name>
    <dbReference type="NCBI Taxonomy" id="153919"/>
    <lineage>
        <taxon>Eukaryota</taxon>
        <taxon>Fungi</taxon>
        <taxon>Dikarya</taxon>
        <taxon>Basidiomycota</taxon>
        <taxon>Agaricomycotina</taxon>
        <taxon>Agaricomycetes</taxon>
        <taxon>Agaricomycetidae</taxon>
        <taxon>Agaricales</taxon>
        <taxon>Marasmiineae</taxon>
        <taxon>Omphalotaceae</taxon>
        <taxon>Lentinula</taxon>
    </lineage>
</organism>
<keyword evidence="2" id="KW-1185">Reference proteome</keyword>
<name>A0AA38UEN4_9AGAR</name>
<dbReference type="AlphaFoldDB" id="A0AA38UEN4"/>
<evidence type="ECO:0000313" key="1">
    <source>
        <dbReference type="EMBL" id="KAJ3835262.1"/>
    </source>
</evidence>
<protein>
    <submittedName>
        <fullName evidence="1">Uncharacterized protein</fullName>
    </submittedName>
</protein>
<reference evidence="1" key="1">
    <citation type="submission" date="2022-08" db="EMBL/GenBank/DDBJ databases">
        <authorList>
            <consortium name="DOE Joint Genome Institute"/>
            <person name="Min B."/>
            <person name="Riley R."/>
            <person name="Sierra-Patev S."/>
            <person name="Naranjo-Ortiz M."/>
            <person name="Looney B."/>
            <person name="Konkel Z."/>
            <person name="Slot J.C."/>
            <person name="Sakamoto Y."/>
            <person name="Steenwyk J.L."/>
            <person name="Rokas A."/>
            <person name="Carro J."/>
            <person name="Camarero S."/>
            <person name="Ferreira P."/>
            <person name="Molpeceres G."/>
            <person name="Ruiz-Duenas F.J."/>
            <person name="Serrano A."/>
            <person name="Henrissat B."/>
            <person name="Drula E."/>
            <person name="Hughes K.W."/>
            <person name="Mata J.L."/>
            <person name="Ishikawa N.K."/>
            <person name="Vargas-Isla R."/>
            <person name="Ushijima S."/>
            <person name="Smith C.A."/>
            <person name="Ahrendt S."/>
            <person name="Andreopoulos W."/>
            <person name="He G."/>
            <person name="Labutti K."/>
            <person name="Lipzen A."/>
            <person name="Ng V."/>
            <person name="Sandor L."/>
            <person name="Barry K."/>
            <person name="Martinez A.T."/>
            <person name="Xiao Y."/>
            <person name="Gibbons J.G."/>
            <person name="Terashima K."/>
            <person name="Hibbett D.S."/>
            <person name="Grigoriev I.V."/>
        </authorList>
    </citation>
    <scope>NUCLEOTIDE SEQUENCE</scope>
    <source>
        <strain evidence="1">TFB9207</strain>
    </source>
</reference>
<proteinExistence type="predicted"/>
<comment type="caution">
    <text evidence="1">The sequence shown here is derived from an EMBL/GenBank/DDBJ whole genome shotgun (WGS) entry which is preliminary data.</text>
</comment>
<evidence type="ECO:0000313" key="2">
    <source>
        <dbReference type="Proteomes" id="UP001163846"/>
    </source>
</evidence>